<keyword evidence="2" id="KW-1185">Reference proteome</keyword>
<evidence type="ECO:0000313" key="2">
    <source>
        <dbReference type="Proteomes" id="UP000830395"/>
    </source>
</evidence>
<reference evidence="1" key="1">
    <citation type="submission" date="2020-02" db="EMBL/GenBank/DDBJ databases">
        <title>Genome sequencing of the panga catfish, Pangasius djambal.</title>
        <authorList>
            <person name="Wen M."/>
            <person name="Zahm M."/>
            <person name="Roques C."/>
            <person name="Cabau C."/>
            <person name="Klopp C."/>
            <person name="Donnadieu C."/>
            <person name="Jouanno E."/>
            <person name="Avarre J.-C."/>
            <person name="Campet M."/>
            <person name="Ha T."/>
            <person name="Dugue R."/>
            <person name="Lampietro C."/>
            <person name="Louis A."/>
            <person name="Herpin A."/>
            <person name="Echchiki A."/>
            <person name="Berthelot C."/>
            <person name="Parey E."/>
            <person name="Roest-Crollius H."/>
            <person name="Braasch I."/>
            <person name="Postlethwait J.H."/>
            <person name="Bobe J."/>
            <person name="Montfort J."/>
            <person name="Bouchez O."/>
            <person name="Begum T."/>
            <person name="Schartl M."/>
            <person name="Gustiano R."/>
            <person name="Guiguen Y."/>
        </authorList>
    </citation>
    <scope>NUCLEOTIDE SEQUENCE</scope>
    <source>
        <strain evidence="1">Pdj_M5554</strain>
    </source>
</reference>
<accession>A0ACC5YVY8</accession>
<comment type="caution">
    <text evidence="1">The sequence shown here is derived from an EMBL/GenBank/DDBJ whole genome shotgun (WGS) entry which is preliminary data.</text>
</comment>
<organism evidence="1 2">
    <name type="scientific">Pangasius djambal</name>
    <dbReference type="NCBI Taxonomy" id="1691987"/>
    <lineage>
        <taxon>Eukaryota</taxon>
        <taxon>Metazoa</taxon>
        <taxon>Chordata</taxon>
        <taxon>Craniata</taxon>
        <taxon>Vertebrata</taxon>
        <taxon>Euteleostomi</taxon>
        <taxon>Actinopterygii</taxon>
        <taxon>Neopterygii</taxon>
        <taxon>Teleostei</taxon>
        <taxon>Ostariophysi</taxon>
        <taxon>Siluriformes</taxon>
        <taxon>Pangasiidae</taxon>
        <taxon>Pangasius</taxon>
    </lineage>
</organism>
<name>A0ACC5YVY8_9TELE</name>
<gene>
    <name evidence="1" type="ORF">PDJAM_G00052410</name>
</gene>
<sequence length="1125" mass="128688">MSAAKKDVHKDTTKLTAFRRNSYDRSSAHNPGTAPTLPLLTYRSPTFMGELTTDRPLNRPQISQFRDISVVELPQLVAAVGPKVAMADSVWTEGPGLISSALTADIPFRVIKHPQKVKTDSLGEDVSKQGSTEGTEIGKESKIKCSPLTGIEVFEIFAQKKHLGGLQFYHLKVSEDGLYRPYDLQVVPCSKAGSDHYIFSPTSVIHVKDGCSVGLLNLAEWYREAILWKALRDIPFFRDYLLHKAFTRWRRNVCHVSFQRKCKHLQSQLLITVPQFREALFHLTRLIEKLKKVHWLPQDVSNTYTLTEFQTALLKSSQQSQSFIEKFLNNRSLIQTTVKETCYKTYQELQQEVEEFQLSQCSQPLHLQQALIRSLHKKMNQTGQVLQRLGNFTALMDRMIVQNLVSVTHRELMIYFNKVLKREQKNQGSLFQAELTFGVGGQLALFPSMHLFQELLLRALLSVVGSILQAVDACNNPPDSKASLTASFSFVRGFQQPTPSPGITNIISVPVRRGQRLHEKFFPLSRKQLEWHLHHHAGAEEVEKQQARIIQEALQEIQQLCERHSGLVDAYLFASQWSPASLESMRGWPAPKYKEHLQMIKSWINQVHDVPAAFTTSNKLITINCSHIQELLEPLLNTMEKDVLNLMSEELQLCAENLINDLKKCMACLKLEPTDLNEFADYASMVKCYKETDMHQKLENLCSLQKTIQLNFRNMIPEEVTLIEETFALWNQFVPLLKTATERVMQQLPSMINTLDNTFSSLTKQLEDLVCSATTGPYLDLNQNSGQIIPKLRIKSRQLHMIVAQLNDLSRNNQSLRGQPLDLSFVMTAKQNMEARKELWELMDVSTSQIQEWRLILFSKFVVSEAQHKVNEWLQQANSLAKVIPSSDEVLLETLLVFERFSQQLSLLAKLSSPTMKHKHWVNIFKDVDLLAARGENLTVGDLMSRELWEHQNKISKICIEAKAEADMEQAFLRLQQSWEGTIFRLTKFVLNVSQKKNPQCGVTQKIKLSADSELTQNVSRQNSCSSGTFTILDLDTLMAQAEDSVMTLSSMLFSPHVCDFKREVEIWVQLLQELEDLLNVCERYQQKWIFLSRIFYKMSVSTKNIELDNCFADREVFPSGSDVS</sequence>
<evidence type="ECO:0000313" key="1">
    <source>
        <dbReference type="EMBL" id="MCJ8739879.1"/>
    </source>
</evidence>
<proteinExistence type="predicted"/>
<dbReference type="EMBL" id="CM040988">
    <property type="protein sequence ID" value="MCJ8739879.1"/>
    <property type="molecule type" value="Genomic_DNA"/>
</dbReference>
<dbReference type="Proteomes" id="UP000830395">
    <property type="component" value="Chromosome 14"/>
</dbReference>
<protein>
    <submittedName>
        <fullName evidence="1">Uncharacterized protein</fullName>
    </submittedName>
</protein>